<protein>
    <submittedName>
        <fullName evidence="1">N-formylglutamate amidohydrolase</fullName>
    </submittedName>
</protein>
<reference evidence="1 2" key="1">
    <citation type="submission" date="2022-09" db="EMBL/GenBank/DDBJ databases">
        <authorList>
            <person name="Kop L."/>
        </authorList>
    </citation>
    <scope>NUCLEOTIDE SEQUENCE [LARGE SCALE GENOMIC DNA]</scope>
    <source>
        <strain evidence="1 2">347</strain>
    </source>
</reference>
<accession>A0ABM9HEV9</accession>
<dbReference type="Proteomes" id="UP001157733">
    <property type="component" value="Chromosome"/>
</dbReference>
<proteinExistence type="predicted"/>
<organism evidence="1 2">
    <name type="scientific">Nitrospina watsonii</name>
    <dbReference type="NCBI Taxonomy" id="1323948"/>
    <lineage>
        <taxon>Bacteria</taxon>
        <taxon>Pseudomonadati</taxon>
        <taxon>Nitrospinota/Tectimicrobiota group</taxon>
        <taxon>Nitrospinota</taxon>
        <taxon>Nitrospinia</taxon>
        <taxon>Nitrospinales</taxon>
        <taxon>Nitrospinaceae</taxon>
        <taxon>Nitrospina</taxon>
    </lineage>
</organism>
<sequence>MAPLPCLITVPHGGTQVPGFLAGRFILSERDVFDDIDACTRGIYDLSDLVMVWKDTDIARPVVDLNRGREDRPPTNPDGVVKTHTCFNVPVYDPQQPLDDALADDLIHKYHQPFHSFIESVVKLRHDLRIAFDCHSMSEFAPPVANDAGQPRPTFCLGNRFGDSCPDAVARMLATSLCRVFELEEKEVTLNQPFAGGYITRRYGGRPLPWIQIEMNRKLYLKDPWFDTDTRTVDPDRLAFLRNRMGAALRLFFELWDDSR</sequence>
<dbReference type="SUPFAM" id="SSF53187">
    <property type="entry name" value="Zn-dependent exopeptidases"/>
    <property type="match status" value="1"/>
</dbReference>
<dbReference type="Pfam" id="PF05013">
    <property type="entry name" value="FGase"/>
    <property type="match status" value="1"/>
</dbReference>
<dbReference type="Gene3D" id="3.40.630.40">
    <property type="entry name" value="Zn-dependent exopeptidases"/>
    <property type="match status" value="1"/>
</dbReference>
<name>A0ABM9HEV9_9BACT</name>
<dbReference type="InterPro" id="IPR007709">
    <property type="entry name" value="N-FG_amidohydro"/>
</dbReference>
<dbReference type="EMBL" id="OX336137">
    <property type="protein sequence ID" value="CAI2718608.1"/>
    <property type="molecule type" value="Genomic_DNA"/>
</dbReference>
<evidence type="ECO:0000313" key="2">
    <source>
        <dbReference type="Proteomes" id="UP001157733"/>
    </source>
</evidence>
<gene>
    <name evidence="1" type="ORF">NSPWAT_1749</name>
</gene>
<evidence type="ECO:0000313" key="1">
    <source>
        <dbReference type="EMBL" id="CAI2718608.1"/>
    </source>
</evidence>
<keyword evidence="2" id="KW-1185">Reference proteome</keyword>